<comment type="caution">
    <text evidence="1">The sequence shown here is derived from an EMBL/GenBank/DDBJ whole genome shotgun (WGS) entry which is preliminary data.</text>
</comment>
<evidence type="ECO:0000313" key="1">
    <source>
        <dbReference type="EMBL" id="GAG44236.1"/>
    </source>
</evidence>
<dbReference type="AlphaFoldDB" id="X0Z6L0"/>
<protein>
    <submittedName>
        <fullName evidence="1">Uncharacterized protein</fullName>
    </submittedName>
</protein>
<name>X0Z6L0_9ZZZZ</name>
<feature type="non-terminal residue" evidence="1">
    <location>
        <position position="1"/>
    </location>
</feature>
<gene>
    <name evidence="1" type="ORF">S01H1_83321</name>
</gene>
<accession>X0Z6L0</accession>
<proteinExistence type="predicted"/>
<reference evidence="1" key="1">
    <citation type="journal article" date="2014" name="Front. Microbiol.">
        <title>High frequency of phylogenetically diverse reductive dehalogenase-homologous genes in deep subseafloor sedimentary metagenomes.</title>
        <authorList>
            <person name="Kawai M."/>
            <person name="Futagami T."/>
            <person name="Toyoda A."/>
            <person name="Takaki Y."/>
            <person name="Nishi S."/>
            <person name="Hori S."/>
            <person name="Arai W."/>
            <person name="Tsubouchi T."/>
            <person name="Morono Y."/>
            <person name="Uchiyama I."/>
            <person name="Ito T."/>
            <person name="Fujiyama A."/>
            <person name="Inagaki F."/>
            <person name="Takami H."/>
        </authorList>
    </citation>
    <scope>NUCLEOTIDE SEQUENCE</scope>
    <source>
        <strain evidence="1">Expedition CK06-06</strain>
    </source>
</reference>
<dbReference type="EMBL" id="BARS01056622">
    <property type="protein sequence ID" value="GAG44236.1"/>
    <property type="molecule type" value="Genomic_DNA"/>
</dbReference>
<sequence length="57" mass="6752">NFIKLMKIEAEMATRRLYETGERGVSKGDFRDSTLLGFDFFSSNYRKLEESLRGRRQ</sequence>
<organism evidence="1">
    <name type="scientific">marine sediment metagenome</name>
    <dbReference type="NCBI Taxonomy" id="412755"/>
    <lineage>
        <taxon>unclassified sequences</taxon>
        <taxon>metagenomes</taxon>
        <taxon>ecological metagenomes</taxon>
    </lineage>
</organism>